<evidence type="ECO:0000313" key="1">
    <source>
        <dbReference type="EMBL" id="MEJ8637095.1"/>
    </source>
</evidence>
<proteinExistence type="predicted"/>
<accession>A0ACC6Q0I0</accession>
<reference evidence="1" key="1">
    <citation type="submission" date="2024-03" db="EMBL/GenBank/DDBJ databases">
        <title>Novel Streptomyces species of biotechnological and ecological value are a feature of Machair soil.</title>
        <authorList>
            <person name="Prole J.R."/>
            <person name="Goodfellow M."/>
            <person name="Allenby N."/>
            <person name="Ward A.C."/>
        </authorList>
    </citation>
    <scope>NUCLEOTIDE SEQUENCE</scope>
    <source>
        <strain evidence="1">MS2.AVA.5</strain>
    </source>
</reference>
<keyword evidence="2" id="KW-1185">Reference proteome</keyword>
<comment type="caution">
    <text evidence="1">The sequence shown here is derived from an EMBL/GenBank/DDBJ whole genome shotgun (WGS) entry which is preliminary data.</text>
</comment>
<gene>
    <name evidence="1" type="ORF">WKI67_27395</name>
</gene>
<evidence type="ECO:0000313" key="2">
    <source>
        <dbReference type="Proteomes" id="UP001377168"/>
    </source>
</evidence>
<dbReference type="Proteomes" id="UP001377168">
    <property type="component" value="Unassembled WGS sequence"/>
</dbReference>
<organism evidence="1 2">
    <name type="scientific">Streptomyces achmelvichensis</name>
    <dbReference type="NCBI Taxonomy" id="3134111"/>
    <lineage>
        <taxon>Bacteria</taxon>
        <taxon>Bacillati</taxon>
        <taxon>Actinomycetota</taxon>
        <taxon>Actinomycetes</taxon>
        <taxon>Kitasatosporales</taxon>
        <taxon>Streptomycetaceae</taxon>
        <taxon>Streptomyces</taxon>
    </lineage>
</organism>
<sequence length="198" mass="20713">MRQVVSALLLSALAMGATACQSAADGDRTPPSPAAAEAAPPDAKASGTGRTGSRGLGTRAPALIGDTVDLGGRAFGEHLRVSALGYVDPARSVRTAHRPAAGKRWVGVDLSAVNVGGTSYDARITKAWVTDDKGRRHPVIRTGEITTGFPAAWNTLAAGEHAEGWLVFEVPENARIMRFHSTVGDSPLTWQLQLPPSR</sequence>
<protein>
    <submittedName>
        <fullName evidence="1">DUF4352 domain-containing protein</fullName>
    </submittedName>
</protein>
<name>A0ACC6Q0I0_9ACTN</name>
<dbReference type="EMBL" id="JBBKAJ010000022">
    <property type="protein sequence ID" value="MEJ8637095.1"/>
    <property type="molecule type" value="Genomic_DNA"/>
</dbReference>